<evidence type="ECO:0000256" key="1">
    <source>
        <dbReference type="SAM" id="SignalP"/>
    </source>
</evidence>
<protein>
    <submittedName>
        <fullName evidence="2">Uncharacterized protein</fullName>
    </submittedName>
</protein>
<keyword evidence="3" id="KW-1185">Reference proteome</keyword>
<dbReference type="RefSeq" id="XP_024712693.1">
    <property type="nucleotide sequence ID" value="XM_024859019.1"/>
</dbReference>
<evidence type="ECO:0000313" key="3">
    <source>
        <dbReference type="Proteomes" id="UP000241107"/>
    </source>
</evidence>
<dbReference type="EMBL" id="PYFQ01000010">
    <property type="protein sequence ID" value="PSK36820.1"/>
    <property type="molecule type" value="Genomic_DNA"/>
</dbReference>
<proteinExistence type="predicted"/>
<feature type="signal peptide" evidence="1">
    <location>
        <begin position="1"/>
        <end position="25"/>
    </location>
</feature>
<organism evidence="2 3">
    <name type="scientific">Candidozyma pseudohaemuli</name>
    <dbReference type="NCBI Taxonomy" id="418784"/>
    <lineage>
        <taxon>Eukaryota</taxon>
        <taxon>Fungi</taxon>
        <taxon>Dikarya</taxon>
        <taxon>Ascomycota</taxon>
        <taxon>Saccharomycotina</taxon>
        <taxon>Pichiomycetes</taxon>
        <taxon>Metschnikowiaceae</taxon>
        <taxon>Candidozyma</taxon>
    </lineage>
</organism>
<dbReference type="AlphaFoldDB" id="A0A2P7YLH7"/>
<sequence>MFVPIFVALVAAITAYLRLVPTTLIDEPSVTQIRALRDYVANDFAIAQPVTVQFYDTGFRFPDLVEATQRQLDHHLKSRGIPYKYPLVDELPKSIPRFTGNKTKTETAEIFVLTDDDGSTETMLAQPAASTDPIDVSKPPDPEFSLDIALGGNVGVWLDLYKFRAMMTYDLEAIHANDLPFYLAQTILDHLCEIDFNAHSRLLHFDFELYVPEITLNIVAAEDRVEKDSTVLEDALMELIIKHLDAIRPFVNITAKIHPIDVTKNKIPNSIMKNNTEQLTFIYLTTLEGFLLQIGGAHVYHLAREKPKEIFGDTYGTEYLEAQKLNENPRINITDFLSSMFDVLETRVGLTENCSNKHLEVYFTAKAFTIRGLYLALDAILQNKSAENLQHFITICQLVDTILAEEKHNWADHLKHVFKIYKSISSNV</sequence>
<comment type="caution">
    <text evidence="2">The sequence shown here is derived from an EMBL/GenBank/DDBJ whole genome shotgun (WGS) entry which is preliminary data.</text>
</comment>
<reference evidence="2 3" key="1">
    <citation type="submission" date="2018-03" db="EMBL/GenBank/DDBJ databases">
        <title>Candida pseudohaemulonii genome assembly and annotation.</title>
        <authorList>
            <person name="Munoz J.F."/>
            <person name="Gade L.G."/>
            <person name="Chow N.A."/>
            <person name="Litvintseva A.P."/>
            <person name="Loparev V.N."/>
            <person name="Cuomo C.A."/>
        </authorList>
    </citation>
    <scope>NUCLEOTIDE SEQUENCE [LARGE SCALE GENOMIC DNA]</scope>
    <source>
        <strain evidence="2 3">B12108</strain>
    </source>
</reference>
<dbReference type="GeneID" id="36567072"/>
<feature type="chain" id="PRO_5015194247" evidence="1">
    <location>
        <begin position="26"/>
        <end position="428"/>
    </location>
</feature>
<evidence type="ECO:0000313" key="2">
    <source>
        <dbReference type="EMBL" id="PSK36820.1"/>
    </source>
</evidence>
<dbReference type="Proteomes" id="UP000241107">
    <property type="component" value="Unassembled WGS sequence"/>
</dbReference>
<accession>A0A2P7YLH7</accession>
<gene>
    <name evidence="2" type="ORF">C7M61_003684</name>
</gene>
<keyword evidence="1" id="KW-0732">Signal</keyword>
<name>A0A2P7YLH7_9ASCO</name>
<dbReference type="VEuPathDB" id="FungiDB:C7M61_003684"/>
<dbReference type="OrthoDB" id="4092725at2759"/>